<accession>A0A8T3YLA7</accession>
<dbReference type="CDD" id="cd02430">
    <property type="entry name" value="PTH2"/>
    <property type="match status" value="1"/>
</dbReference>
<dbReference type="NCBIfam" id="NF003314">
    <property type="entry name" value="PRK04322.1"/>
    <property type="match status" value="1"/>
</dbReference>
<evidence type="ECO:0000256" key="1">
    <source>
        <dbReference type="ARBA" id="ARBA00003043"/>
    </source>
</evidence>
<comment type="similarity">
    <text evidence="4">Belongs to the PTH2 family.</text>
</comment>
<evidence type="ECO:0000256" key="2">
    <source>
        <dbReference type="ARBA" id="ARBA00013260"/>
    </source>
</evidence>
<dbReference type="SUPFAM" id="SSF102462">
    <property type="entry name" value="Peptidyl-tRNA hydrolase II"/>
    <property type="match status" value="1"/>
</dbReference>
<evidence type="ECO:0000256" key="3">
    <source>
        <dbReference type="ARBA" id="ARBA00022801"/>
    </source>
</evidence>
<dbReference type="GO" id="GO:0005829">
    <property type="term" value="C:cytosol"/>
    <property type="evidence" value="ECO:0007669"/>
    <property type="project" value="TreeGrafter"/>
</dbReference>
<evidence type="ECO:0000256" key="6">
    <source>
        <dbReference type="ARBA" id="ARBA00050038"/>
    </source>
</evidence>
<dbReference type="EC" id="3.1.1.29" evidence="2"/>
<proteinExistence type="inferred from homology"/>
<name>A0A8T3YLA7_9ARCH</name>
<dbReference type="Gene3D" id="3.40.1490.10">
    <property type="entry name" value="Bit1"/>
    <property type="match status" value="1"/>
</dbReference>
<comment type="caution">
    <text evidence="7">The sequence shown here is derived from an EMBL/GenBank/DDBJ whole genome shotgun (WGS) entry which is preliminary data.</text>
</comment>
<dbReference type="InterPro" id="IPR023476">
    <property type="entry name" value="Pep_tRNA_hydro_II_dom_sf"/>
</dbReference>
<dbReference type="FunFam" id="3.40.1490.10:FF:000001">
    <property type="entry name" value="Peptidyl-tRNA hydrolase 2"/>
    <property type="match status" value="1"/>
</dbReference>
<dbReference type="InterPro" id="IPR002833">
    <property type="entry name" value="PTH2"/>
</dbReference>
<evidence type="ECO:0000313" key="8">
    <source>
        <dbReference type="Proteomes" id="UP000732298"/>
    </source>
</evidence>
<evidence type="ECO:0000256" key="5">
    <source>
        <dbReference type="ARBA" id="ARBA00048707"/>
    </source>
</evidence>
<dbReference type="GO" id="GO:0004045">
    <property type="term" value="F:peptidyl-tRNA hydrolase activity"/>
    <property type="evidence" value="ECO:0007669"/>
    <property type="project" value="UniProtKB-EC"/>
</dbReference>
<dbReference type="Pfam" id="PF01981">
    <property type="entry name" value="PTH2"/>
    <property type="match status" value="1"/>
</dbReference>
<dbReference type="PANTHER" id="PTHR12649">
    <property type="entry name" value="PEPTIDYL-TRNA HYDROLASE 2"/>
    <property type="match status" value="1"/>
</dbReference>
<protein>
    <recommendedName>
        <fullName evidence="6">Peptidyl-tRNA hydrolase</fullName>
        <ecNumber evidence="2">3.1.1.29</ecNumber>
    </recommendedName>
</protein>
<keyword evidence="3 7" id="KW-0378">Hydrolase</keyword>
<comment type="catalytic activity">
    <reaction evidence="5">
        <text>an N-acyl-L-alpha-aminoacyl-tRNA + H2O = an N-acyl-L-amino acid + a tRNA + H(+)</text>
        <dbReference type="Rhea" id="RHEA:54448"/>
        <dbReference type="Rhea" id="RHEA-COMP:10123"/>
        <dbReference type="Rhea" id="RHEA-COMP:13883"/>
        <dbReference type="ChEBI" id="CHEBI:15377"/>
        <dbReference type="ChEBI" id="CHEBI:15378"/>
        <dbReference type="ChEBI" id="CHEBI:59874"/>
        <dbReference type="ChEBI" id="CHEBI:78442"/>
        <dbReference type="ChEBI" id="CHEBI:138191"/>
        <dbReference type="EC" id="3.1.1.29"/>
    </reaction>
</comment>
<dbReference type="EMBL" id="JACQPB010000034">
    <property type="protein sequence ID" value="MBI4210470.1"/>
    <property type="molecule type" value="Genomic_DNA"/>
</dbReference>
<organism evidence="7 8">
    <name type="scientific">Candidatus Iainarchaeum sp</name>
    <dbReference type="NCBI Taxonomy" id="3101447"/>
    <lineage>
        <taxon>Archaea</taxon>
        <taxon>Candidatus Iainarchaeota</taxon>
        <taxon>Candidatus Iainarchaeia</taxon>
        <taxon>Candidatus Iainarchaeales</taxon>
        <taxon>Candidatus Iainarchaeaceae</taxon>
        <taxon>Candidatus Iainarchaeum</taxon>
    </lineage>
</organism>
<dbReference type="NCBIfam" id="TIGR00283">
    <property type="entry name" value="arch_pth2"/>
    <property type="match status" value="1"/>
</dbReference>
<evidence type="ECO:0000313" key="7">
    <source>
        <dbReference type="EMBL" id="MBI4210470.1"/>
    </source>
</evidence>
<comment type="function">
    <text evidence="1">The natural substrate for this enzyme may be peptidyl-tRNAs which drop off the ribosome during protein synthesis.</text>
</comment>
<dbReference type="Proteomes" id="UP000732298">
    <property type="component" value="Unassembled WGS sequence"/>
</dbReference>
<gene>
    <name evidence="7" type="ORF">HY544_03125</name>
</gene>
<sequence length="116" mass="12665">MQFKQAIVVRSDLKMGKGKIAAQCSHASLDAYEKSLRVNPRWVEEWKATGTAKVVLKAGSEKELLEIFEKAKKALPTALVKDAGRTQLESGTITCIAIGPAPESEIDGFTKHLKLL</sequence>
<evidence type="ECO:0000256" key="4">
    <source>
        <dbReference type="ARBA" id="ARBA00038050"/>
    </source>
</evidence>
<dbReference type="PANTHER" id="PTHR12649:SF11">
    <property type="entry name" value="PEPTIDYL-TRNA HYDROLASE 2, MITOCHONDRIAL"/>
    <property type="match status" value="1"/>
</dbReference>
<dbReference type="AlphaFoldDB" id="A0A8T3YLA7"/>
<reference evidence="7" key="1">
    <citation type="submission" date="2020-07" db="EMBL/GenBank/DDBJ databases">
        <title>Huge and variable diversity of episymbiotic CPR bacteria and DPANN archaea in groundwater ecosystems.</title>
        <authorList>
            <person name="He C.Y."/>
            <person name="Keren R."/>
            <person name="Whittaker M."/>
            <person name="Farag I.F."/>
            <person name="Doudna J."/>
            <person name="Cate J.H.D."/>
            <person name="Banfield J.F."/>
        </authorList>
    </citation>
    <scope>NUCLEOTIDE SEQUENCE</scope>
    <source>
        <strain evidence="7">NC_groundwater_1296_Ag_S-0.2um_52_80</strain>
    </source>
</reference>